<keyword evidence="3" id="KW-0789">Thiol protease inhibitor</keyword>
<dbReference type="PRINTS" id="PR00295">
    <property type="entry name" value="STEFINA"/>
</dbReference>
<dbReference type="SUPFAM" id="SSF54403">
    <property type="entry name" value="Cystatin/monellin"/>
    <property type="match status" value="1"/>
</dbReference>
<dbReference type="InterPro" id="IPR001713">
    <property type="entry name" value="Prot_inh_stefin"/>
</dbReference>
<evidence type="ECO:0000256" key="2">
    <source>
        <dbReference type="ARBA" id="ARBA00022690"/>
    </source>
</evidence>
<gene>
    <name evidence="4" type="ORF">G5714_006433</name>
</gene>
<evidence type="ECO:0000256" key="3">
    <source>
        <dbReference type="ARBA" id="ARBA00022704"/>
    </source>
</evidence>
<comment type="similarity">
    <text evidence="1">Belongs to the cystatin family.</text>
</comment>
<dbReference type="InterPro" id="IPR046350">
    <property type="entry name" value="Cystatin_sf"/>
</dbReference>
<dbReference type="Gene3D" id="3.10.450.10">
    <property type="match status" value="1"/>
</dbReference>
<keyword evidence="5" id="KW-1185">Reference proteome</keyword>
<dbReference type="GO" id="GO:0005829">
    <property type="term" value="C:cytosol"/>
    <property type="evidence" value="ECO:0007669"/>
    <property type="project" value="TreeGrafter"/>
</dbReference>
<accession>A0A7J6D3V3</accession>
<comment type="caution">
    <text evidence="4">The sequence shown here is derived from an EMBL/GenBank/DDBJ whole genome shotgun (WGS) entry which is preliminary data.</text>
</comment>
<protein>
    <submittedName>
        <fullName evidence="4">Uncharacterized protein</fullName>
    </submittedName>
</protein>
<dbReference type="PANTHER" id="PTHR11414:SF21">
    <property type="entry name" value="CYSTATIN 14A, TANDEM DUPLICATE 1-RELATED"/>
    <property type="match status" value="1"/>
</dbReference>
<keyword evidence="2" id="KW-0646">Protease inhibitor</keyword>
<organism evidence="4 5">
    <name type="scientific">Onychostoma macrolepis</name>
    <dbReference type="NCBI Taxonomy" id="369639"/>
    <lineage>
        <taxon>Eukaryota</taxon>
        <taxon>Metazoa</taxon>
        <taxon>Chordata</taxon>
        <taxon>Craniata</taxon>
        <taxon>Vertebrata</taxon>
        <taxon>Euteleostomi</taxon>
        <taxon>Actinopterygii</taxon>
        <taxon>Neopterygii</taxon>
        <taxon>Teleostei</taxon>
        <taxon>Ostariophysi</taxon>
        <taxon>Cypriniformes</taxon>
        <taxon>Cyprinidae</taxon>
        <taxon>Acrossocheilinae</taxon>
        <taxon>Onychostoma</taxon>
    </lineage>
</organism>
<name>A0A7J6D3V3_9TELE</name>
<dbReference type="AlphaFoldDB" id="A0A7J6D3V3"/>
<dbReference type="EMBL" id="JAAMOB010000005">
    <property type="protein sequence ID" value="KAF4113888.1"/>
    <property type="molecule type" value="Genomic_DNA"/>
</dbReference>
<sequence>MTELGGWSEVKPVTLEVIKICLEVRPIVEKTVETDFTETYIPVVYRSQIVNGENYLVKVLVDEDGVCVHLNIYQTLPCDGGELSVTGIQYPKPFDDLLIPF</sequence>
<proteinExistence type="inferred from homology"/>
<evidence type="ECO:0000256" key="1">
    <source>
        <dbReference type="ARBA" id="ARBA00009403"/>
    </source>
</evidence>
<reference evidence="4 5" key="1">
    <citation type="submission" date="2020-04" db="EMBL/GenBank/DDBJ databases">
        <title>Chromosome-level genome assembly of a cyprinid fish Onychostoma macrolepis by integration of Nanopore Sequencing, Bionano and Hi-C technology.</title>
        <authorList>
            <person name="Wang D."/>
        </authorList>
    </citation>
    <scope>NUCLEOTIDE SEQUENCE [LARGE SCALE GENOMIC DNA]</scope>
    <source>
        <strain evidence="4">SWU-2019</strain>
        <tissue evidence="4">Muscle</tissue>
    </source>
</reference>
<dbReference type="GO" id="GO:0004869">
    <property type="term" value="F:cysteine-type endopeptidase inhibitor activity"/>
    <property type="evidence" value="ECO:0007669"/>
    <property type="project" value="UniProtKB-KW"/>
</dbReference>
<dbReference type="PANTHER" id="PTHR11414">
    <property type="entry name" value="CYSTATIN FAMILY MEMBER"/>
    <property type="match status" value="1"/>
</dbReference>
<evidence type="ECO:0000313" key="4">
    <source>
        <dbReference type="EMBL" id="KAF4113888.1"/>
    </source>
</evidence>
<evidence type="ECO:0000313" key="5">
    <source>
        <dbReference type="Proteomes" id="UP000579812"/>
    </source>
</evidence>
<dbReference type="OrthoDB" id="6115262at2759"/>
<dbReference type="Proteomes" id="UP000579812">
    <property type="component" value="Unassembled WGS sequence"/>
</dbReference>